<dbReference type="Proteomes" id="UP000198853">
    <property type="component" value="Unassembled WGS sequence"/>
</dbReference>
<name>A0A1G8KDR0_9BACI</name>
<protein>
    <submittedName>
        <fullName evidence="1">Uncharacterized protein</fullName>
    </submittedName>
</protein>
<organism evidence="1 2">
    <name type="scientific">Natribacillus halophilus</name>
    <dbReference type="NCBI Taxonomy" id="549003"/>
    <lineage>
        <taxon>Bacteria</taxon>
        <taxon>Bacillati</taxon>
        <taxon>Bacillota</taxon>
        <taxon>Bacilli</taxon>
        <taxon>Bacillales</taxon>
        <taxon>Bacillaceae</taxon>
        <taxon>Natribacillus</taxon>
    </lineage>
</organism>
<accession>A0A1G8KDR0</accession>
<gene>
    <name evidence="1" type="ORF">SAMN04488123_10246</name>
</gene>
<sequence>MAKTVGSKQIWERFLTDETAPLQEVGLSNDIVIYSSF</sequence>
<dbReference type="EMBL" id="FNEN01000002">
    <property type="protein sequence ID" value="SDI41538.1"/>
    <property type="molecule type" value="Genomic_DNA"/>
</dbReference>
<evidence type="ECO:0000313" key="2">
    <source>
        <dbReference type="Proteomes" id="UP000198853"/>
    </source>
</evidence>
<evidence type="ECO:0000313" key="1">
    <source>
        <dbReference type="EMBL" id="SDI41538.1"/>
    </source>
</evidence>
<reference evidence="1 2" key="1">
    <citation type="submission" date="2016-10" db="EMBL/GenBank/DDBJ databases">
        <authorList>
            <person name="de Groot N.N."/>
        </authorList>
    </citation>
    <scope>NUCLEOTIDE SEQUENCE [LARGE SCALE GENOMIC DNA]</scope>
    <source>
        <strain evidence="1 2">DSM 21771</strain>
    </source>
</reference>
<keyword evidence="2" id="KW-1185">Reference proteome</keyword>
<proteinExistence type="predicted"/>
<dbReference type="AlphaFoldDB" id="A0A1G8KDR0"/>